<dbReference type="OrthoDB" id="1029639at2759"/>
<feature type="domain" description="C2" evidence="13">
    <location>
        <begin position="427"/>
        <end position="545"/>
    </location>
</feature>
<feature type="domain" description="C2" evidence="13">
    <location>
        <begin position="567"/>
        <end position="689"/>
    </location>
</feature>
<dbReference type="Pfam" id="PF25669">
    <property type="entry name" value="SMP_MUG190-like"/>
    <property type="match status" value="2"/>
</dbReference>
<keyword evidence="10 12" id="KW-0472">Membrane</keyword>
<dbReference type="PROSITE" id="PS50004">
    <property type="entry name" value="C2"/>
    <property type="match status" value="5"/>
</dbReference>
<keyword evidence="3" id="KW-0597">Phosphoprotein</keyword>
<dbReference type="SMART" id="SM00239">
    <property type="entry name" value="C2"/>
    <property type="match status" value="5"/>
</dbReference>
<dbReference type="CDD" id="cd21678">
    <property type="entry name" value="SMP_TCB"/>
    <property type="match status" value="1"/>
</dbReference>
<proteinExistence type="predicted"/>
<evidence type="ECO:0000259" key="14">
    <source>
        <dbReference type="PROSITE" id="PS51847"/>
    </source>
</evidence>
<feature type="domain" description="C2" evidence="13">
    <location>
        <begin position="1089"/>
        <end position="1209"/>
    </location>
</feature>
<organism evidence="15 16">
    <name type="scientific">Phanerochaete sordida</name>
    <dbReference type="NCBI Taxonomy" id="48140"/>
    <lineage>
        <taxon>Eukaryota</taxon>
        <taxon>Fungi</taxon>
        <taxon>Dikarya</taxon>
        <taxon>Basidiomycota</taxon>
        <taxon>Agaricomycotina</taxon>
        <taxon>Agaricomycetes</taxon>
        <taxon>Polyporales</taxon>
        <taxon>Phanerochaetaceae</taxon>
        <taxon>Phanerochaete</taxon>
    </lineage>
</organism>
<dbReference type="SUPFAM" id="SSF49562">
    <property type="entry name" value="C2 domain (Calcium/lipid-binding domain, CaLB)"/>
    <property type="match status" value="5"/>
</dbReference>
<protein>
    <submittedName>
        <fullName evidence="15">Tricalbin</fullName>
    </submittedName>
</protein>
<dbReference type="GO" id="GO:0005789">
    <property type="term" value="C:endoplasmic reticulum membrane"/>
    <property type="evidence" value="ECO:0007669"/>
    <property type="project" value="UniProtKB-SubCell"/>
</dbReference>
<feature type="domain" description="SMP-LTD" evidence="14">
    <location>
        <begin position="226"/>
        <end position="431"/>
    </location>
</feature>
<evidence type="ECO:0000256" key="4">
    <source>
        <dbReference type="ARBA" id="ARBA00022692"/>
    </source>
</evidence>
<keyword evidence="4 12" id="KW-0812">Transmembrane</keyword>
<dbReference type="GO" id="GO:0061817">
    <property type="term" value="P:endoplasmic reticulum-plasma membrane tethering"/>
    <property type="evidence" value="ECO:0007669"/>
    <property type="project" value="InterPro"/>
</dbReference>
<evidence type="ECO:0000256" key="2">
    <source>
        <dbReference type="ARBA" id="ARBA00022448"/>
    </source>
</evidence>
<dbReference type="InterPro" id="IPR037762">
    <property type="entry name" value="C2C_Tricalbin"/>
</dbReference>
<keyword evidence="8" id="KW-0445">Lipid transport</keyword>
<dbReference type="Gene3D" id="2.60.40.150">
    <property type="entry name" value="C2 domain"/>
    <property type="match status" value="5"/>
</dbReference>
<comment type="subcellular location">
    <subcellularLocation>
        <location evidence="1">Endoplasmic reticulum membrane</location>
    </subcellularLocation>
</comment>
<evidence type="ECO:0000313" key="16">
    <source>
        <dbReference type="Proteomes" id="UP000703269"/>
    </source>
</evidence>
<dbReference type="InterPro" id="IPR037761">
    <property type="entry name" value="C2A_Tricalbin"/>
</dbReference>
<dbReference type="Proteomes" id="UP000703269">
    <property type="component" value="Unassembled WGS sequence"/>
</dbReference>
<dbReference type="PANTHER" id="PTHR46980">
    <property type="entry name" value="TRICALBIN-1-RELATED"/>
    <property type="match status" value="1"/>
</dbReference>
<dbReference type="InterPro" id="IPR035892">
    <property type="entry name" value="C2_domain_sf"/>
</dbReference>
<sequence>MATDGAVPDISVTPPNAQAQVNAIAAQDAAKGQVPTYTFDPNASPEAKGAAAGKGKEKLKSDKDTIGNGGVEVAVDTGNPNIVPTINVEDMDKIAAEEPLSPLQQQPPGAMPAGPAPPIPDWYKVGWRAVSGVDNPAVPEGEVKDKTVLDAFLKEQFYGDWYHNAAIIVVVVIVTHFLTRFHFGWGWLFIVLAFCSTYYTTSMARVRSRARDDIQRELMKTRLMDTHESAEWINNFLDRFWLIYEPVMSQTIVATVDQILSTNCPPFLDSLRMTQFTLGTKAPRITKVKTYPGTPDDIVLMDWGLSFTPNDVSDLTPKQVRNKVNPKIVLSVRVGKGIAAAAMPILLEDMSFTGLLRVRIKLMTTFPHVQVVDLSFMEKPTFDYVLKPLGGETFGFDIANVPGLSAFIRNMVHSILGPMMYDPNFFTLNIEQMLSGEPLDSAIGVLQVTVHSARGLKGSKIGGGTPDPYVSLSINQRAELAHTKHKRNTVNPTWMETKFLLVNNLTEALNLTVLDYNDHRKDSEMGFASFDLAKLRDDASWEGIEAPVLKDGKDRGTLRFDVSFFPVLKPDTAGTEEIPDSKVGIVRLTIHQAKDLDQSKSSSNDLNPMAKVYLGNGQLVHKTQKFKHTTNPVWESTTEFLCSDKSSSAVTVKVIDDRDFLKDPVIGYMTIRLEDLLEAKKKEAGRDWWPLSGCSTGAKLRVSAEWKPLNMAGSLHGADQYVPPIGVVRLWIKKAQDVKNVEATLGGKSDPYVRVQINNTTQGRTEVVNNNLSPEWDQIIYIPVHSLKETMMLECMDYQHLTKDRSLGNVELLVSELAEPVEGSQTYISKGKQVRADPIKLDKGTYKGTLFYEAEFVAAMPVRNVKFNASPNAIERAVQGSDDPDGEENSQHSGSDAERQAVPDGITVTAPMGGDEQAVQKTHRKTGSADTTNTTNTTRTADTQLTRNSAMTNGEKRPEDDAPEMSPEELISHQAGIIIFNVVGGQLRKKARLEVLLDEGYWPAFSTVRARSQHVQWEYIGEGFIKELDFSQVWLRLNEADEGDKDEIIAMYKGSTKDFLLKTLTGAAEFKLQDVEDEHKISTVTIESRYVPVPIVLEPRESVNNQGLLNVTLIHGRDIHAADRGGKSDPFVVFSLNGQKVYKSQTKKKTVNPDWNEQFGVQVPSRVGSQFTIEVFDWNQIEQAKSLGSGTIDLETLEPFVGQEKDIPLSHHKHGDKGYIKIMLTFRPEIIAKTRKNTSTFSTAGRAMTQIGHLPVGAGKGVLHGVTGVFKRGNGSDSDDDKVSVKDMAAVAAAQQAPSGQATVAQNGSTLLPVSASFPPFNGNGNGAANGAASNEPGTLKVTVLDAKDLSINDAKPYVTLRVGDKEQKTKHIKSAAPEWQETFSFVAGPSQPKMFIWVHDYKTLGKDKLMGSGEVDIWRHLQPGVAGSADVIVELREGQGQLRLHLDFDAERAALRNRASMSSIDSRNPPPSTSPSRFSLSRRRGADKDE</sequence>
<dbReference type="PIRSF" id="PIRSF037232">
    <property type="entry name" value="Tricalbin"/>
    <property type="match status" value="1"/>
</dbReference>
<dbReference type="InterPro" id="IPR017147">
    <property type="entry name" value="Tricalbin"/>
</dbReference>
<keyword evidence="9" id="KW-0446">Lipid-binding</keyword>
<evidence type="ECO:0000256" key="12">
    <source>
        <dbReference type="SAM" id="Phobius"/>
    </source>
</evidence>
<feature type="region of interest" description="Disordered" evidence="11">
    <location>
        <begin position="35"/>
        <end position="65"/>
    </location>
</feature>
<evidence type="ECO:0000256" key="5">
    <source>
        <dbReference type="ARBA" id="ARBA00022737"/>
    </source>
</evidence>
<dbReference type="InterPro" id="IPR056910">
    <property type="entry name" value="TCB1-3_C2"/>
</dbReference>
<evidence type="ECO:0000256" key="1">
    <source>
        <dbReference type="ARBA" id="ARBA00004586"/>
    </source>
</evidence>
<comment type="caution">
    <text evidence="15">The sequence shown here is derived from an EMBL/GenBank/DDBJ whole genome shotgun (WGS) entry which is preliminary data.</text>
</comment>
<feature type="region of interest" description="Disordered" evidence="11">
    <location>
        <begin position="877"/>
        <end position="966"/>
    </location>
</feature>
<dbReference type="InterPro" id="IPR052455">
    <property type="entry name" value="Tricalbin_domain"/>
</dbReference>
<keyword evidence="7 12" id="KW-1133">Transmembrane helix</keyword>
<feature type="compositionally biased region" description="Basic and acidic residues" evidence="11">
    <location>
        <begin position="54"/>
        <end position="65"/>
    </location>
</feature>
<dbReference type="CDD" id="cd04052">
    <property type="entry name" value="C2B_Tricalbin-like"/>
    <property type="match status" value="1"/>
</dbReference>
<dbReference type="PROSITE" id="PS51847">
    <property type="entry name" value="SMP"/>
    <property type="match status" value="1"/>
</dbReference>
<dbReference type="PANTHER" id="PTHR46980:SF2">
    <property type="entry name" value="TRICALBIN-1-RELATED"/>
    <property type="match status" value="1"/>
</dbReference>
<dbReference type="InterPro" id="IPR037756">
    <property type="entry name" value="C2D_Tricalbin"/>
</dbReference>
<feature type="transmembrane region" description="Helical" evidence="12">
    <location>
        <begin position="184"/>
        <end position="201"/>
    </location>
</feature>
<dbReference type="Pfam" id="PF24920">
    <property type="entry name" value="C2_TCB1"/>
    <property type="match status" value="1"/>
</dbReference>
<keyword evidence="16" id="KW-1185">Reference proteome</keyword>
<evidence type="ECO:0000256" key="10">
    <source>
        <dbReference type="ARBA" id="ARBA00023136"/>
    </source>
</evidence>
<evidence type="ECO:0000256" key="11">
    <source>
        <dbReference type="SAM" id="MobiDB-lite"/>
    </source>
</evidence>
<feature type="transmembrane region" description="Helical" evidence="12">
    <location>
        <begin position="161"/>
        <end position="178"/>
    </location>
</feature>
<evidence type="ECO:0000256" key="7">
    <source>
        <dbReference type="ARBA" id="ARBA00022989"/>
    </source>
</evidence>
<evidence type="ECO:0000259" key="13">
    <source>
        <dbReference type="PROSITE" id="PS50004"/>
    </source>
</evidence>
<name>A0A9P3G0K6_9APHY</name>
<gene>
    <name evidence="15" type="ORF">PsYK624_019860</name>
</gene>
<dbReference type="GO" id="GO:0006869">
    <property type="term" value="P:lipid transport"/>
    <property type="evidence" value="ECO:0007669"/>
    <property type="project" value="UniProtKB-KW"/>
</dbReference>
<evidence type="ECO:0000313" key="15">
    <source>
        <dbReference type="EMBL" id="GJE85907.1"/>
    </source>
</evidence>
<dbReference type="InterPro" id="IPR000008">
    <property type="entry name" value="C2_dom"/>
</dbReference>
<keyword evidence="6" id="KW-0256">Endoplasmic reticulum</keyword>
<accession>A0A9P3G0K6</accession>
<dbReference type="CDD" id="cd04045">
    <property type="entry name" value="C2C_Tricalbin-like"/>
    <property type="match status" value="1"/>
</dbReference>
<keyword evidence="5" id="KW-0677">Repeat</keyword>
<dbReference type="CDD" id="cd00030">
    <property type="entry name" value="C2"/>
    <property type="match status" value="1"/>
</dbReference>
<dbReference type="InterPro" id="IPR031468">
    <property type="entry name" value="SMP_LBD"/>
</dbReference>
<feature type="region of interest" description="Disordered" evidence="11">
    <location>
        <begin position="1458"/>
        <end position="1491"/>
    </location>
</feature>
<evidence type="ECO:0000256" key="9">
    <source>
        <dbReference type="ARBA" id="ARBA00023121"/>
    </source>
</evidence>
<dbReference type="EMBL" id="BPQB01000003">
    <property type="protein sequence ID" value="GJE85907.1"/>
    <property type="molecule type" value="Genomic_DNA"/>
</dbReference>
<dbReference type="InterPro" id="IPR037765">
    <property type="entry name" value="C2B_Tricalbin"/>
</dbReference>
<dbReference type="CDD" id="cd04044">
    <property type="entry name" value="C2A_Tricalbin-like"/>
    <property type="match status" value="1"/>
</dbReference>
<feature type="domain" description="C2" evidence="13">
    <location>
        <begin position="1315"/>
        <end position="1434"/>
    </location>
</feature>
<feature type="compositionally biased region" description="Low complexity" evidence="11">
    <location>
        <begin position="929"/>
        <end position="947"/>
    </location>
</feature>
<evidence type="ECO:0000256" key="6">
    <source>
        <dbReference type="ARBA" id="ARBA00022824"/>
    </source>
</evidence>
<reference evidence="15 16" key="1">
    <citation type="submission" date="2021-08" db="EMBL/GenBank/DDBJ databases">
        <title>Draft Genome Sequence of Phanerochaete sordida strain YK-624.</title>
        <authorList>
            <person name="Mori T."/>
            <person name="Dohra H."/>
            <person name="Suzuki T."/>
            <person name="Kawagishi H."/>
            <person name="Hirai H."/>
        </authorList>
    </citation>
    <scope>NUCLEOTIDE SEQUENCE [LARGE SCALE GENOMIC DNA]</scope>
    <source>
        <strain evidence="15 16">YK-624</strain>
    </source>
</reference>
<feature type="domain" description="C2" evidence="13">
    <location>
        <begin position="711"/>
        <end position="827"/>
    </location>
</feature>
<dbReference type="GO" id="GO:0008289">
    <property type="term" value="F:lipid binding"/>
    <property type="evidence" value="ECO:0007669"/>
    <property type="project" value="UniProtKB-KW"/>
</dbReference>
<dbReference type="Pfam" id="PF00168">
    <property type="entry name" value="C2"/>
    <property type="match status" value="5"/>
</dbReference>
<evidence type="ECO:0000256" key="3">
    <source>
        <dbReference type="ARBA" id="ARBA00022553"/>
    </source>
</evidence>
<evidence type="ECO:0000256" key="8">
    <source>
        <dbReference type="ARBA" id="ARBA00023055"/>
    </source>
</evidence>
<dbReference type="GO" id="GO:0071944">
    <property type="term" value="C:cell periphery"/>
    <property type="evidence" value="ECO:0007669"/>
    <property type="project" value="UniProtKB-ARBA"/>
</dbReference>
<keyword evidence="2" id="KW-0813">Transport</keyword>
<dbReference type="CDD" id="cd04040">
    <property type="entry name" value="C2D_Tricalbin-like"/>
    <property type="match status" value="1"/>
</dbReference>